<keyword evidence="2" id="KW-1185">Reference proteome</keyword>
<protein>
    <submittedName>
        <fullName evidence="1">15849_t:CDS:1</fullName>
    </submittedName>
</protein>
<sequence>MESNLINDNYISSSNDDIRVVIGFGNYRMLKEQFVLILLTYIREIFVDFGTTYSGFAYCHTKTKEIITNETWPGLKGYLKTPTVIKYTDDNYDAVKLWGYPALAQRPKKKKDDNVDTRPIEHFKLCLSDLPANLKPSLPILEGRVITDYFREIGNLMKDTVERAWPFVDFLSQVLLVLTIPADFSEKTKRIMKEYMYNADLIKSKDTENVQFTTEPEAAAIYCMKHCLKEQSLTSDDTIFMIVDCGGGTVDLTTRKLLAGGQLGEVTERAGDFCGSTFIDRKFLELMDSIAGKSAMKKLRDNNYGELQYLVREFCEQIKFQFTGEDPDFHYEIDLESTCPTLKKYVTGDELKELERNQWEIDITFDSIKAMFDPIIDRIIRMIQAQLYNALTSSFGIARTRKYRRSILANKCSAIFLVGGFSQSKYLLNRIKKEFTDIVENISVPTQPAAAICRGAAMYGISMNNANVDPNLTTAKFIIGTRVLKYTYGVKVSGVWAESDPPHRKLRSGRILRFSRLAKRGVEVKIDQEFTGTYLPVEPDSSSLVFYIFITENIDGRYCDEDGMRLLGTLRIDLPDLHLGTERPVQFSLMFGKMEITASAKNMINGQNYHSKFELSLK</sequence>
<evidence type="ECO:0000313" key="1">
    <source>
        <dbReference type="EMBL" id="CAG8499258.1"/>
    </source>
</evidence>
<dbReference type="Proteomes" id="UP000789366">
    <property type="component" value="Unassembled WGS sequence"/>
</dbReference>
<reference evidence="1" key="1">
    <citation type="submission" date="2021-06" db="EMBL/GenBank/DDBJ databases">
        <authorList>
            <person name="Kallberg Y."/>
            <person name="Tangrot J."/>
            <person name="Rosling A."/>
        </authorList>
    </citation>
    <scope>NUCLEOTIDE SEQUENCE</scope>
    <source>
        <strain evidence="1">28 12/20/2015</strain>
    </source>
</reference>
<proteinExistence type="predicted"/>
<organism evidence="1 2">
    <name type="scientific">Cetraspora pellucida</name>
    <dbReference type="NCBI Taxonomy" id="1433469"/>
    <lineage>
        <taxon>Eukaryota</taxon>
        <taxon>Fungi</taxon>
        <taxon>Fungi incertae sedis</taxon>
        <taxon>Mucoromycota</taxon>
        <taxon>Glomeromycotina</taxon>
        <taxon>Glomeromycetes</taxon>
        <taxon>Diversisporales</taxon>
        <taxon>Gigasporaceae</taxon>
        <taxon>Cetraspora</taxon>
    </lineage>
</organism>
<dbReference type="EMBL" id="CAJVPW010002106">
    <property type="protein sequence ID" value="CAG8499258.1"/>
    <property type="molecule type" value="Genomic_DNA"/>
</dbReference>
<evidence type="ECO:0000313" key="2">
    <source>
        <dbReference type="Proteomes" id="UP000789366"/>
    </source>
</evidence>
<accession>A0ACA9KX93</accession>
<gene>
    <name evidence="1" type="ORF">SPELUC_LOCUS2934</name>
</gene>
<name>A0ACA9KX93_9GLOM</name>
<comment type="caution">
    <text evidence="1">The sequence shown here is derived from an EMBL/GenBank/DDBJ whole genome shotgun (WGS) entry which is preliminary data.</text>
</comment>